<dbReference type="STRING" id="316057.RPD_1210"/>
<keyword evidence="10" id="KW-0411">Iron-sulfur</keyword>
<evidence type="ECO:0000256" key="1">
    <source>
        <dbReference type="ARBA" id="ARBA00001400"/>
    </source>
</evidence>
<feature type="region of interest" description="Disordered" evidence="12">
    <location>
        <begin position="45"/>
        <end position="73"/>
    </location>
</feature>
<evidence type="ECO:0000256" key="6">
    <source>
        <dbReference type="ARBA" id="ARBA00022723"/>
    </source>
</evidence>
<evidence type="ECO:0000313" key="15">
    <source>
        <dbReference type="Proteomes" id="UP000001818"/>
    </source>
</evidence>
<dbReference type="SUPFAM" id="SSF52141">
    <property type="entry name" value="Uracil-DNA glycosylase-like"/>
    <property type="match status" value="1"/>
</dbReference>
<keyword evidence="11" id="KW-0234">DNA repair</keyword>
<evidence type="ECO:0000256" key="9">
    <source>
        <dbReference type="ARBA" id="ARBA00023004"/>
    </source>
</evidence>
<evidence type="ECO:0000256" key="12">
    <source>
        <dbReference type="SAM" id="MobiDB-lite"/>
    </source>
</evidence>
<keyword evidence="9" id="KW-0408">Iron</keyword>
<comment type="similarity">
    <text evidence="2">Belongs to the uracil-DNA glycosylase (UDG) superfamily. Type 4 (UDGa) family.</text>
</comment>
<accession>Q13BU1</accession>
<evidence type="ECO:0000256" key="5">
    <source>
        <dbReference type="ARBA" id="ARBA00022485"/>
    </source>
</evidence>
<dbReference type="PANTHER" id="PTHR33693:SF1">
    <property type="entry name" value="TYPE-4 URACIL-DNA GLYCOSYLASE"/>
    <property type="match status" value="1"/>
</dbReference>
<dbReference type="Pfam" id="PF03167">
    <property type="entry name" value="UDG"/>
    <property type="match status" value="1"/>
</dbReference>
<comment type="catalytic activity">
    <reaction evidence="1">
        <text>Hydrolyzes single-stranded DNA or mismatched double-stranded DNA and polynucleotides, releasing free uracil.</text>
        <dbReference type="EC" id="3.2.2.27"/>
    </reaction>
</comment>
<dbReference type="AlphaFoldDB" id="Q13BU1"/>
<evidence type="ECO:0000256" key="11">
    <source>
        <dbReference type="ARBA" id="ARBA00023204"/>
    </source>
</evidence>
<evidence type="ECO:0000256" key="4">
    <source>
        <dbReference type="ARBA" id="ARBA00019403"/>
    </source>
</evidence>
<proteinExistence type="inferred from homology"/>
<dbReference type="eggNOG" id="COG1573">
    <property type="taxonomic scope" value="Bacteria"/>
</dbReference>
<reference evidence="14 15" key="1">
    <citation type="submission" date="2006-03" db="EMBL/GenBank/DDBJ databases">
        <title>Complete sequence of Rhodopseudomonas palustris BisB5.</title>
        <authorList>
            <consortium name="US DOE Joint Genome Institute"/>
            <person name="Copeland A."/>
            <person name="Lucas S."/>
            <person name="Lapidus A."/>
            <person name="Barry K."/>
            <person name="Detter J.C."/>
            <person name="Glavina del Rio T."/>
            <person name="Hammon N."/>
            <person name="Israni S."/>
            <person name="Dalin E."/>
            <person name="Tice H."/>
            <person name="Pitluck S."/>
            <person name="Chain P."/>
            <person name="Malfatti S."/>
            <person name="Shin M."/>
            <person name="Vergez L."/>
            <person name="Schmutz J."/>
            <person name="Larimer F."/>
            <person name="Land M."/>
            <person name="Hauser L."/>
            <person name="Pelletier D.A."/>
            <person name="Kyrpides N."/>
            <person name="Lykidis A."/>
            <person name="Oda Y."/>
            <person name="Harwood C.S."/>
            <person name="Richardson P."/>
        </authorList>
    </citation>
    <scope>NUCLEOTIDE SEQUENCE [LARGE SCALE GENOMIC DNA]</scope>
    <source>
        <strain evidence="14 15">BisB5</strain>
    </source>
</reference>
<dbReference type="GO" id="GO:0051539">
    <property type="term" value="F:4 iron, 4 sulfur cluster binding"/>
    <property type="evidence" value="ECO:0007669"/>
    <property type="project" value="UniProtKB-KW"/>
</dbReference>
<evidence type="ECO:0000313" key="14">
    <source>
        <dbReference type="EMBL" id="ABE38448.1"/>
    </source>
</evidence>
<name>Q13BU1_RHOPS</name>
<dbReference type="GO" id="GO:0046872">
    <property type="term" value="F:metal ion binding"/>
    <property type="evidence" value="ECO:0007669"/>
    <property type="project" value="UniProtKB-KW"/>
</dbReference>
<dbReference type="KEGG" id="rpd:RPD_1210"/>
<dbReference type="InterPro" id="IPR051536">
    <property type="entry name" value="UDG_Type-4/5"/>
</dbReference>
<dbReference type="GO" id="GO:0004844">
    <property type="term" value="F:uracil DNA N-glycosylase activity"/>
    <property type="evidence" value="ECO:0007669"/>
    <property type="project" value="UniProtKB-EC"/>
</dbReference>
<dbReference type="NCBIfam" id="TIGR00758">
    <property type="entry name" value="UDG_fam4"/>
    <property type="match status" value="1"/>
</dbReference>
<evidence type="ECO:0000256" key="3">
    <source>
        <dbReference type="ARBA" id="ARBA00012030"/>
    </source>
</evidence>
<dbReference type="PANTHER" id="PTHR33693">
    <property type="entry name" value="TYPE-5 URACIL-DNA GLYCOSYLASE"/>
    <property type="match status" value="1"/>
</dbReference>
<keyword evidence="5" id="KW-0004">4Fe-4S</keyword>
<evidence type="ECO:0000256" key="10">
    <source>
        <dbReference type="ARBA" id="ARBA00023014"/>
    </source>
</evidence>
<organism evidence="14 15">
    <name type="scientific">Rhodopseudomonas palustris (strain BisB5)</name>
    <dbReference type="NCBI Taxonomy" id="316057"/>
    <lineage>
        <taxon>Bacteria</taxon>
        <taxon>Pseudomonadati</taxon>
        <taxon>Pseudomonadota</taxon>
        <taxon>Alphaproteobacteria</taxon>
        <taxon>Hyphomicrobiales</taxon>
        <taxon>Nitrobacteraceae</taxon>
        <taxon>Rhodopseudomonas</taxon>
    </lineage>
</organism>
<keyword evidence="7" id="KW-0227">DNA damage</keyword>
<dbReference type="HOGENOM" id="CLU_044815_1_0_5"/>
<feature type="domain" description="Uracil-DNA glycosylase-like" evidence="13">
    <location>
        <begin position="118"/>
        <end position="268"/>
    </location>
</feature>
<dbReference type="InterPro" id="IPR005273">
    <property type="entry name" value="Ura-DNA_glyco_family4"/>
</dbReference>
<sequence>MTPEPAPSLQQLLAFYLEAGVDCALNDEPINRLLDDAIAVPIQAETSEAAPRPDTEKIRSLAPRPRAQPAGAIPPLPEAAIVSAREAAATAPSLDALRALMEQFDGCALRSTATRLVFADGNPKASIMLVGEAPGREEDIEGLPFVGRSGKLLDLMLAAIGLDRSKVYIANVIPWRPPGNRTPTPQETQICLPFIRRQIELVDPAILVTLGNPSTQALLSTRDGIMRTRGRWFDYHNGARTIRALPTLHPAYLLRQPTYKRLAWQDLRAIATAFAALESPVN</sequence>
<gene>
    <name evidence="14" type="ordered locus">RPD_1210</name>
</gene>
<evidence type="ECO:0000256" key="8">
    <source>
        <dbReference type="ARBA" id="ARBA00022801"/>
    </source>
</evidence>
<keyword evidence="6" id="KW-0479">Metal-binding</keyword>
<evidence type="ECO:0000259" key="13">
    <source>
        <dbReference type="SMART" id="SM00986"/>
    </source>
</evidence>
<dbReference type="InterPro" id="IPR036895">
    <property type="entry name" value="Uracil-DNA_glycosylase-like_sf"/>
</dbReference>
<keyword evidence="8" id="KW-0378">Hydrolase</keyword>
<dbReference type="GO" id="GO:0006281">
    <property type="term" value="P:DNA repair"/>
    <property type="evidence" value="ECO:0007669"/>
    <property type="project" value="UniProtKB-KW"/>
</dbReference>
<dbReference type="SMART" id="SM00986">
    <property type="entry name" value="UDG"/>
    <property type="match status" value="1"/>
</dbReference>
<dbReference type="SMART" id="SM00987">
    <property type="entry name" value="UreE_C"/>
    <property type="match status" value="1"/>
</dbReference>
<dbReference type="InterPro" id="IPR005122">
    <property type="entry name" value="Uracil-DNA_glycosylase-like"/>
</dbReference>
<dbReference type="EC" id="3.2.2.27" evidence="3"/>
<evidence type="ECO:0000256" key="2">
    <source>
        <dbReference type="ARBA" id="ARBA00006521"/>
    </source>
</evidence>
<dbReference type="BioCyc" id="RPAL316057:RPD_RS06140-MONOMER"/>
<evidence type="ECO:0000256" key="7">
    <source>
        <dbReference type="ARBA" id="ARBA00022763"/>
    </source>
</evidence>
<dbReference type="Gene3D" id="3.40.470.10">
    <property type="entry name" value="Uracil-DNA glycosylase-like domain"/>
    <property type="match status" value="1"/>
</dbReference>
<dbReference type="CDD" id="cd10030">
    <property type="entry name" value="UDG-F4_TTUDGA_SPO1dp_like"/>
    <property type="match status" value="1"/>
</dbReference>
<protein>
    <recommendedName>
        <fullName evidence="4">Type-4 uracil-DNA glycosylase</fullName>
        <ecNumber evidence="3">3.2.2.27</ecNumber>
    </recommendedName>
</protein>
<dbReference type="Proteomes" id="UP000001818">
    <property type="component" value="Chromosome"/>
</dbReference>
<dbReference type="EMBL" id="CP000283">
    <property type="protein sequence ID" value="ABE38448.1"/>
    <property type="molecule type" value="Genomic_DNA"/>
</dbReference>